<dbReference type="GO" id="GO:0016740">
    <property type="term" value="F:transferase activity"/>
    <property type="evidence" value="ECO:0007669"/>
    <property type="project" value="UniProtKB-KW"/>
</dbReference>
<gene>
    <name evidence="2" type="ORF">I553_10556</name>
</gene>
<protein>
    <submittedName>
        <fullName evidence="2">Putative arabinosyltransferase C domain protein</fullName>
    </submittedName>
</protein>
<feature type="domain" description="Arabinosyltransferase C-terminal" evidence="1">
    <location>
        <begin position="2"/>
        <end position="74"/>
    </location>
</feature>
<evidence type="ECO:0000259" key="1">
    <source>
        <dbReference type="Pfam" id="PF14896"/>
    </source>
</evidence>
<dbReference type="EMBL" id="JAOB01000016">
    <property type="protein sequence ID" value="EUA68330.1"/>
    <property type="molecule type" value="Genomic_DNA"/>
</dbReference>
<reference evidence="2" key="1">
    <citation type="submission" date="2014-01" db="EMBL/GenBank/DDBJ databases">
        <authorList>
            <person name="Brown-Elliot B."/>
            <person name="Wallace R."/>
            <person name="Lenaerts A."/>
            <person name="Ordway D."/>
            <person name="DeGroote M.A."/>
            <person name="Parker T."/>
            <person name="Sizemore C."/>
            <person name="Tallon L.J."/>
            <person name="Sadzewicz L.K."/>
            <person name="Sengamalay N."/>
            <person name="Fraser C.M."/>
            <person name="Hine E."/>
            <person name="Shefchek K.A."/>
            <person name="Das S.P."/>
            <person name="Tettelin H."/>
        </authorList>
    </citation>
    <scope>NUCLEOTIDE SEQUENCE [LARGE SCALE GENOMIC DNA]</scope>
    <source>
        <strain evidence="2">4042</strain>
    </source>
</reference>
<comment type="caution">
    <text evidence="2">The sequence shown here is derived from an EMBL/GenBank/DDBJ whole genome shotgun (WGS) entry which is preliminary data.</text>
</comment>
<dbReference type="PATRIC" id="fig|1299334.3.peg.1904"/>
<evidence type="ECO:0000313" key="2">
    <source>
        <dbReference type="EMBL" id="EUA68330.1"/>
    </source>
</evidence>
<dbReference type="Gene3D" id="2.60.120.940">
    <property type="entry name" value="EmbC, C-terminal domain, subdomain 2"/>
    <property type="match status" value="1"/>
</dbReference>
<keyword evidence="2" id="KW-0808">Transferase</keyword>
<organism evidence="2">
    <name type="scientific">Mycobacterium xenopi 4042</name>
    <dbReference type="NCBI Taxonomy" id="1299334"/>
    <lineage>
        <taxon>Bacteria</taxon>
        <taxon>Bacillati</taxon>
        <taxon>Actinomycetota</taxon>
        <taxon>Actinomycetes</taxon>
        <taxon>Mycobacteriales</taxon>
        <taxon>Mycobacteriaceae</taxon>
        <taxon>Mycobacterium</taxon>
    </lineage>
</organism>
<accession>X8DLK6</accession>
<dbReference type="InterPro" id="IPR032731">
    <property type="entry name" value="Arabino_trans_C"/>
</dbReference>
<dbReference type="InterPro" id="IPR042486">
    <property type="entry name" value="Arabino_trans_C_2"/>
</dbReference>
<dbReference type="Pfam" id="PF14896">
    <property type="entry name" value="Arabino_trans_C"/>
    <property type="match status" value="1"/>
</dbReference>
<sequence>MQVPAVLRSAWYRLPPRDQAGPLLVVSAAGRFDPDEVQVQWAGEDGKPAGTTNFVDVGRRRRGETCARRWLRCPAAPPGCGWSPPTTT</sequence>
<dbReference type="AlphaFoldDB" id="X8DLK6"/>
<proteinExistence type="predicted"/>
<name>X8DLK6_MYCXE</name>